<keyword evidence="2" id="KW-1185">Reference proteome</keyword>
<dbReference type="AlphaFoldDB" id="D5CLR4"/>
<reference evidence="1 2" key="1">
    <citation type="submission" date="2010-03" db="EMBL/GenBank/DDBJ databases">
        <title>Complete sequence of Sideroxydans lithotrophicus ES-1.</title>
        <authorList>
            <consortium name="US DOE Joint Genome Institute"/>
            <person name="Lucas S."/>
            <person name="Copeland A."/>
            <person name="Lapidus A."/>
            <person name="Cheng J.-F."/>
            <person name="Bruce D."/>
            <person name="Goodwin L."/>
            <person name="Pitluck S."/>
            <person name="Munk A.C."/>
            <person name="Detter J.C."/>
            <person name="Han C."/>
            <person name="Tapia R."/>
            <person name="Larimer F."/>
            <person name="Land M."/>
            <person name="Hauser L."/>
            <person name="Kyrpides N."/>
            <person name="Ivanova N."/>
            <person name="Emerson D."/>
            <person name="Woyke T."/>
        </authorList>
    </citation>
    <scope>NUCLEOTIDE SEQUENCE [LARGE SCALE GENOMIC DNA]</scope>
    <source>
        <strain evidence="1 2">ES-1</strain>
    </source>
</reference>
<proteinExistence type="predicted"/>
<sequence length="357" mass="39047">MPHLVVSISGHGFGHVAQTAPILNLLHERMPQLRLTVRSNVPASHLRSRIKAPFDLLPSEGDIGMLMSSALDVRIEESCVAYRTFHADWDARVAEEARLLRGLGADMVFSNVGYLTLAGAQRADIANAALCSLNWSDIYRHYCGDDAIAAQIHSSYANADVFFRATPGMEMGDLHNLMPVAPIAVTGNERRDELNRVLHLSKEEKLVLVSMGGIASRLPVEHWPRIDGVRWVVQNSWRAAHPDAIVLESLPFSFGDLLASCDALLCKPGYGSFAEAACNGTPVLFVTREGWPEAPALVAWLQQHGVCREVSRDRMESGNIADELQALWDTSPVVPPLPDGASQVADWLAHRLSLPGD</sequence>
<dbReference type="InterPro" id="IPR053205">
    <property type="entry name" value="GHMP_kinase_L-arabinokinase"/>
</dbReference>
<dbReference type="eggNOG" id="COG1819">
    <property type="taxonomic scope" value="Bacteria"/>
</dbReference>
<dbReference type="PANTHER" id="PTHR38134">
    <property type="entry name" value="SLR1395 PROTEIN"/>
    <property type="match status" value="1"/>
</dbReference>
<dbReference type="PANTHER" id="PTHR38134:SF2">
    <property type="entry name" value="GALACTOKINASE"/>
    <property type="match status" value="1"/>
</dbReference>
<dbReference type="Proteomes" id="UP000001625">
    <property type="component" value="Chromosome"/>
</dbReference>
<gene>
    <name evidence="1" type="ordered locus">Slit_2281</name>
</gene>
<accession>D5CLR4</accession>
<organism evidence="1 2">
    <name type="scientific">Sideroxydans lithotrophicus (strain ES-1)</name>
    <dbReference type="NCBI Taxonomy" id="580332"/>
    <lineage>
        <taxon>Bacteria</taxon>
        <taxon>Pseudomonadati</taxon>
        <taxon>Pseudomonadota</taxon>
        <taxon>Betaproteobacteria</taxon>
        <taxon>Nitrosomonadales</taxon>
        <taxon>Gallionellaceae</taxon>
        <taxon>Sideroxydans</taxon>
    </lineage>
</organism>
<dbReference type="EMBL" id="CP001965">
    <property type="protein sequence ID" value="ADE12509.1"/>
    <property type="molecule type" value="Genomic_DNA"/>
</dbReference>
<dbReference type="STRING" id="580332.Slit_2281"/>
<protein>
    <recommendedName>
        <fullName evidence="3">Glycosyl transferase family 28 C-terminal domain-containing protein</fullName>
    </recommendedName>
</protein>
<evidence type="ECO:0000313" key="1">
    <source>
        <dbReference type="EMBL" id="ADE12509.1"/>
    </source>
</evidence>
<dbReference type="OrthoDB" id="503106at2"/>
<evidence type="ECO:0000313" key="2">
    <source>
        <dbReference type="Proteomes" id="UP000001625"/>
    </source>
</evidence>
<name>D5CLR4_SIDLE</name>
<dbReference type="HOGENOM" id="CLU_044082_1_0_4"/>
<dbReference type="KEGG" id="slt:Slit_2281"/>
<dbReference type="SUPFAM" id="SSF53756">
    <property type="entry name" value="UDP-Glycosyltransferase/glycogen phosphorylase"/>
    <property type="match status" value="1"/>
</dbReference>
<dbReference type="Gene3D" id="3.40.50.2000">
    <property type="entry name" value="Glycogen Phosphorylase B"/>
    <property type="match status" value="1"/>
</dbReference>
<dbReference type="RefSeq" id="WP_013030407.1">
    <property type="nucleotide sequence ID" value="NC_013959.1"/>
</dbReference>
<evidence type="ECO:0008006" key="3">
    <source>
        <dbReference type="Google" id="ProtNLM"/>
    </source>
</evidence>